<dbReference type="RefSeq" id="WP_131258620.1">
    <property type="nucleotide sequence ID" value="NZ_JBHSUS010000001.1"/>
</dbReference>
<name>A0ABW1XP03_9ALTE</name>
<protein>
    <recommendedName>
        <fullName evidence="3">BppU N-terminal domain-containing protein</fullName>
    </recommendedName>
</protein>
<evidence type="ECO:0008006" key="3">
    <source>
        <dbReference type="Google" id="ProtNLM"/>
    </source>
</evidence>
<sequence length="109" mass="11817">MKKVTISDLFQAEDKQIVVNATIDSNPIIDVASALLVVQDADGNEALRLTLGSGITFSNSAFTLQLTDTNTADLVGKYQFELWFTDSAGVDTLAIYGSMKFAPTFGRYN</sequence>
<evidence type="ECO:0000313" key="2">
    <source>
        <dbReference type="Proteomes" id="UP001596364"/>
    </source>
</evidence>
<comment type="caution">
    <text evidence="1">The sequence shown here is derived from an EMBL/GenBank/DDBJ whole genome shotgun (WGS) entry which is preliminary data.</text>
</comment>
<proteinExistence type="predicted"/>
<dbReference type="EMBL" id="JBHSUS010000001">
    <property type="protein sequence ID" value="MFC6441040.1"/>
    <property type="molecule type" value="Genomic_DNA"/>
</dbReference>
<reference evidence="2" key="1">
    <citation type="journal article" date="2019" name="Int. J. Syst. Evol. Microbiol.">
        <title>The Global Catalogue of Microorganisms (GCM) 10K type strain sequencing project: providing services to taxonomists for standard genome sequencing and annotation.</title>
        <authorList>
            <consortium name="The Broad Institute Genomics Platform"/>
            <consortium name="The Broad Institute Genome Sequencing Center for Infectious Disease"/>
            <person name="Wu L."/>
            <person name="Ma J."/>
        </authorList>
    </citation>
    <scope>NUCLEOTIDE SEQUENCE [LARGE SCALE GENOMIC DNA]</scope>
    <source>
        <strain evidence="2">CGMCC 1.16031</strain>
    </source>
</reference>
<keyword evidence="2" id="KW-1185">Reference proteome</keyword>
<gene>
    <name evidence="1" type="ORF">ACFP85_12875</name>
</gene>
<evidence type="ECO:0000313" key="1">
    <source>
        <dbReference type="EMBL" id="MFC6441040.1"/>
    </source>
</evidence>
<dbReference type="Proteomes" id="UP001596364">
    <property type="component" value="Unassembled WGS sequence"/>
</dbReference>
<organism evidence="1 2">
    <name type="scientific">Pseudobowmanella zhangzhouensis</name>
    <dbReference type="NCBI Taxonomy" id="1537679"/>
    <lineage>
        <taxon>Bacteria</taxon>
        <taxon>Pseudomonadati</taxon>
        <taxon>Pseudomonadota</taxon>
        <taxon>Gammaproteobacteria</taxon>
        <taxon>Alteromonadales</taxon>
        <taxon>Alteromonadaceae</taxon>
    </lineage>
</organism>
<accession>A0ABW1XP03</accession>